<accession>A0ABT6DN22</accession>
<gene>
    <name evidence="2" type="ORF">NWE73_12620</name>
</gene>
<evidence type="ECO:0000313" key="3">
    <source>
        <dbReference type="Proteomes" id="UP001152321"/>
    </source>
</evidence>
<dbReference type="RefSeq" id="WP_277578691.1">
    <property type="nucleotide sequence ID" value="NZ_JANRMI010000003.1"/>
</dbReference>
<proteinExistence type="predicted"/>
<dbReference type="Pfam" id="PF06629">
    <property type="entry name" value="MipA"/>
    <property type="match status" value="1"/>
</dbReference>
<dbReference type="InterPro" id="IPR010583">
    <property type="entry name" value="MipA"/>
</dbReference>
<dbReference type="Proteomes" id="UP001152321">
    <property type="component" value="Unassembled WGS sequence"/>
</dbReference>
<protein>
    <submittedName>
        <fullName evidence="2">MipA/OmpV family protein</fullName>
    </submittedName>
</protein>
<feature type="signal peptide" evidence="1">
    <location>
        <begin position="1"/>
        <end position="21"/>
    </location>
</feature>
<keyword evidence="1" id="KW-0732">Signal</keyword>
<evidence type="ECO:0000256" key="1">
    <source>
        <dbReference type="SAM" id="SignalP"/>
    </source>
</evidence>
<organism evidence="2 3">
    <name type="scientific">Bdellovibrio svalbardensis</name>
    <dbReference type="NCBI Taxonomy" id="2972972"/>
    <lineage>
        <taxon>Bacteria</taxon>
        <taxon>Pseudomonadati</taxon>
        <taxon>Bdellovibrionota</taxon>
        <taxon>Bdellovibrionia</taxon>
        <taxon>Bdellovibrionales</taxon>
        <taxon>Pseudobdellovibrionaceae</taxon>
        <taxon>Bdellovibrio</taxon>
    </lineage>
</organism>
<comment type="caution">
    <text evidence="2">The sequence shown here is derived from an EMBL/GenBank/DDBJ whole genome shotgun (WGS) entry which is preliminary data.</text>
</comment>
<keyword evidence="3" id="KW-1185">Reference proteome</keyword>
<dbReference type="EMBL" id="JANRMI010000003">
    <property type="protein sequence ID" value="MDG0817216.1"/>
    <property type="molecule type" value="Genomic_DNA"/>
</dbReference>
<feature type="chain" id="PRO_5045682992" evidence="1">
    <location>
        <begin position="22"/>
        <end position="307"/>
    </location>
</feature>
<name>A0ABT6DN22_9BACT</name>
<reference evidence="2" key="1">
    <citation type="submission" date="2022-08" db="EMBL/GenBank/DDBJ databases">
        <title>Novel Bdellovibrio Species Isolated from Svalbard: Designation Bdellovibrio svalbardensis.</title>
        <authorList>
            <person name="Mitchell R.J."/>
            <person name="Choi S.Y."/>
        </authorList>
    </citation>
    <scope>NUCLEOTIDE SEQUENCE</scope>
    <source>
        <strain evidence="2">PAP01</strain>
    </source>
</reference>
<sequence>MLGRFWFFILTIFLTAVPLQAAEESKPLREEGKPLWEYGFGIGYARYAQYPGSDEYSELVLPFPTFQYRGTILRADDQEGGRAYLLKENKWSLEFSGGGRLPLDSSKSQAREGMENLPLVVEIGPQLIYSVDHSWEFKLALFPSMAIYGSSIRQNGGLASIEVQYRWHDEWGGVFESPLMLSGIFSLEAKTASQEFNATYFEVPLQNATATRPAYSASAGFLENQISYFQRLSSGKLTVYVGGSYSDFSNSANKQSPLLRANSNFEYALGLTYVLGESARRSVPIEDTEGLINRAMQKRNDHLKRFE</sequence>
<evidence type="ECO:0000313" key="2">
    <source>
        <dbReference type="EMBL" id="MDG0817216.1"/>
    </source>
</evidence>